<dbReference type="InterPro" id="IPR011006">
    <property type="entry name" value="CheY-like_superfamily"/>
</dbReference>
<dbReference type="InterPro" id="IPR058245">
    <property type="entry name" value="NreC/VraR/RcsB-like_REC"/>
</dbReference>
<dbReference type="PROSITE" id="PS50110">
    <property type="entry name" value="RESPONSE_REGULATORY"/>
    <property type="match status" value="1"/>
</dbReference>
<dbReference type="Proteomes" id="UP000584867">
    <property type="component" value="Unassembled WGS sequence"/>
</dbReference>
<dbReference type="GO" id="GO:0003677">
    <property type="term" value="F:DNA binding"/>
    <property type="evidence" value="ECO:0007669"/>
    <property type="project" value="UniProtKB-KW"/>
</dbReference>
<proteinExistence type="predicted"/>
<evidence type="ECO:0000259" key="4">
    <source>
        <dbReference type="PROSITE" id="PS50043"/>
    </source>
</evidence>
<gene>
    <name evidence="6" type="ORF">HDF15_000140</name>
</gene>
<sequence>MKQIRVLLVEDHFLARIALQSVLAGHSQIRVIGEASDGEQGIELYRALKPDVVVLDLRLPRISGFDVITTLRKAPRPARIVVLSNYHGSEDIYRAVRSGAMGYLTKDASGEELINAIQTVDRDLRYLPRLALDRLAERTPAVELTPREREVLICITQGRSNREIAEQLHIAEKTVRIHVSSVLDKMGARDRTQATIYALQRGLVHLD</sequence>
<dbReference type="InterPro" id="IPR001789">
    <property type="entry name" value="Sig_transdc_resp-reg_receiver"/>
</dbReference>
<feature type="modified residue" description="4-aspartylphosphate" evidence="3">
    <location>
        <position position="56"/>
    </location>
</feature>
<dbReference type="InterPro" id="IPR039420">
    <property type="entry name" value="WalR-like"/>
</dbReference>
<dbReference type="SMART" id="SM00448">
    <property type="entry name" value="REC"/>
    <property type="match status" value="1"/>
</dbReference>
<dbReference type="InterPro" id="IPR000792">
    <property type="entry name" value="Tscrpt_reg_LuxR_C"/>
</dbReference>
<dbReference type="Gene3D" id="3.40.50.2300">
    <property type="match status" value="1"/>
</dbReference>
<dbReference type="PROSITE" id="PS00622">
    <property type="entry name" value="HTH_LUXR_1"/>
    <property type="match status" value="1"/>
</dbReference>
<reference evidence="6 7" key="1">
    <citation type="submission" date="2020-08" db="EMBL/GenBank/DDBJ databases">
        <title>Genomic Encyclopedia of Type Strains, Phase IV (KMG-V): Genome sequencing to study the core and pangenomes of soil and plant-associated prokaryotes.</title>
        <authorList>
            <person name="Whitman W."/>
        </authorList>
    </citation>
    <scope>NUCLEOTIDE SEQUENCE [LARGE SCALE GENOMIC DNA]</scope>
    <source>
        <strain evidence="6 7">X5P3</strain>
    </source>
</reference>
<dbReference type="PANTHER" id="PTHR43214:SF43">
    <property type="entry name" value="TWO-COMPONENT RESPONSE REGULATOR"/>
    <property type="match status" value="1"/>
</dbReference>
<dbReference type="SUPFAM" id="SSF52172">
    <property type="entry name" value="CheY-like"/>
    <property type="match status" value="1"/>
</dbReference>
<dbReference type="Pfam" id="PF00072">
    <property type="entry name" value="Response_reg"/>
    <property type="match status" value="1"/>
</dbReference>
<comment type="caution">
    <text evidence="6">The sequence shown here is derived from an EMBL/GenBank/DDBJ whole genome shotgun (WGS) entry which is preliminary data.</text>
</comment>
<dbReference type="EMBL" id="JACHIO010000001">
    <property type="protein sequence ID" value="MBB5061815.1"/>
    <property type="molecule type" value="Genomic_DNA"/>
</dbReference>
<dbReference type="PRINTS" id="PR00038">
    <property type="entry name" value="HTHLUXR"/>
</dbReference>
<dbReference type="AlphaFoldDB" id="A0A7W7ZKV4"/>
<feature type="domain" description="HTH luxR-type" evidence="4">
    <location>
        <begin position="137"/>
        <end position="202"/>
    </location>
</feature>
<protein>
    <submittedName>
        <fullName evidence="6">DNA-binding NarL/FixJ family response regulator</fullName>
    </submittedName>
</protein>
<keyword evidence="1 3" id="KW-0597">Phosphoprotein</keyword>
<evidence type="ECO:0000313" key="6">
    <source>
        <dbReference type="EMBL" id="MBB5061815.1"/>
    </source>
</evidence>
<accession>A0A7W7ZKV4</accession>
<dbReference type="PROSITE" id="PS50043">
    <property type="entry name" value="HTH_LUXR_2"/>
    <property type="match status" value="1"/>
</dbReference>
<dbReference type="OMA" id="DHQVVRR"/>
<feature type="domain" description="Response regulatory" evidence="5">
    <location>
        <begin position="5"/>
        <end position="121"/>
    </location>
</feature>
<name>A0A7W7ZKV4_9BACT</name>
<dbReference type="GO" id="GO:0000160">
    <property type="term" value="P:phosphorelay signal transduction system"/>
    <property type="evidence" value="ECO:0007669"/>
    <property type="project" value="InterPro"/>
</dbReference>
<dbReference type="SMART" id="SM00421">
    <property type="entry name" value="HTH_LUXR"/>
    <property type="match status" value="1"/>
</dbReference>
<dbReference type="CDD" id="cd06170">
    <property type="entry name" value="LuxR_C_like"/>
    <property type="match status" value="1"/>
</dbReference>
<dbReference type="GO" id="GO:0006355">
    <property type="term" value="P:regulation of DNA-templated transcription"/>
    <property type="evidence" value="ECO:0007669"/>
    <property type="project" value="InterPro"/>
</dbReference>
<dbReference type="SUPFAM" id="SSF46894">
    <property type="entry name" value="C-terminal effector domain of the bipartite response regulators"/>
    <property type="match status" value="1"/>
</dbReference>
<evidence type="ECO:0000256" key="3">
    <source>
        <dbReference type="PROSITE-ProRule" id="PRU00169"/>
    </source>
</evidence>
<keyword evidence="2 6" id="KW-0238">DNA-binding</keyword>
<evidence type="ECO:0000313" key="7">
    <source>
        <dbReference type="Proteomes" id="UP000584867"/>
    </source>
</evidence>
<organism evidence="6 7">
    <name type="scientific">Granulicella mallensis</name>
    <dbReference type="NCBI Taxonomy" id="940614"/>
    <lineage>
        <taxon>Bacteria</taxon>
        <taxon>Pseudomonadati</taxon>
        <taxon>Acidobacteriota</taxon>
        <taxon>Terriglobia</taxon>
        <taxon>Terriglobales</taxon>
        <taxon>Acidobacteriaceae</taxon>
        <taxon>Granulicella</taxon>
    </lineage>
</organism>
<dbReference type="PANTHER" id="PTHR43214">
    <property type="entry name" value="TWO-COMPONENT RESPONSE REGULATOR"/>
    <property type="match status" value="1"/>
</dbReference>
<evidence type="ECO:0000256" key="2">
    <source>
        <dbReference type="ARBA" id="ARBA00023125"/>
    </source>
</evidence>
<dbReference type="CDD" id="cd17535">
    <property type="entry name" value="REC_NarL-like"/>
    <property type="match status" value="1"/>
</dbReference>
<dbReference type="RefSeq" id="WP_014266642.1">
    <property type="nucleotide sequence ID" value="NZ_JACHIO010000001.1"/>
</dbReference>
<dbReference type="InterPro" id="IPR016032">
    <property type="entry name" value="Sig_transdc_resp-reg_C-effctor"/>
</dbReference>
<evidence type="ECO:0000259" key="5">
    <source>
        <dbReference type="PROSITE" id="PS50110"/>
    </source>
</evidence>
<dbReference type="Pfam" id="PF00196">
    <property type="entry name" value="GerE"/>
    <property type="match status" value="1"/>
</dbReference>
<evidence type="ECO:0000256" key="1">
    <source>
        <dbReference type="ARBA" id="ARBA00022553"/>
    </source>
</evidence>